<dbReference type="Gene3D" id="3.10.100.10">
    <property type="entry name" value="Mannose-Binding Protein A, subunit A"/>
    <property type="match status" value="1"/>
</dbReference>
<feature type="compositionally biased region" description="Low complexity" evidence="1">
    <location>
        <begin position="174"/>
        <end position="197"/>
    </location>
</feature>
<sequence>MMNFFFTTEIILFLTVFVLRIRTSMGISIRQYKRLEYMNDKIISEQNLLFTRKGSLIECVKDCASIPNCVSVFYSKLFCKGYPIVYEPSSPNLISMQGIRYYACVEIYSGFSMTSSTDIFVQNSTTQISTINSNQESITTDVTTTESSAETTSKTTTNISVQDSTTQISTGDSSQESITTDVTTTESSPETTSKTTTNISVQDSTTQISTGDSSQESITTDVTTTESSPETTSKTTTNISVLDSTTQISTGDSSQESITTDVTTTESSPETTSQLPFSTVDTSSPLYSTTLMTTTSLQSSCSIAGALGYSWDSIYSICYKFYANELNAVESKAKCQSDDPNSRLLLVDSDNAYNFAVHIVVTNSIESIYLQGIRSGTEFVDDHGNVITYFRWNDGEPGSGEHLQTERDSRLQEASSGGTSHPVLCRFYG</sequence>
<protein>
    <recommendedName>
        <fullName evidence="4">C-type lectin domain-containing protein</fullName>
    </recommendedName>
</protein>
<feature type="compositionally biased region" description="Polar residues" evidence="1">
    <location>
        <begin position="158"/>
        <end position="173"/>
    </location>
</feature>
<evidence type="ECO:0000256" key="1">
    <source>
        <dbReference type="SAM" id="MobiDB-lite"/>
    </source>
</evidence>
<reference evidence="2" key="1">
    <citation type="submission" date="2022-08" db="UniProtKB">
        <authorList>
            <consortium name="EnsemblMetazoa"/>
        </authorList>
    </citation>
    <scope>IDENTIFICATION</scope>
    <source>
        <strain evidence="2">05x7-T-G4-1.051#20</strain>
    </source>
</reference>
<dbReference type="SUPFAM" id="SSF56436">
    <property type="entry name" value="C-type lectin-like"/>
    <property type="match status" value="1"/>
</dbReference>
<dbReference type="EnsemblMetazoa" id="G6282.1">
    <property type="protein sequence ID" value="G6282.1:cds"/>
    <property type="gene ID" value="G6282"/>
</dbReference>
<evidence type="ECO:0000313" key="3">
    <source>
        <dbReference type="Proteomes" id="UP000005408"/>
    </source>
</evidence>
<dbReference type="CDD" id="cd00037">
    <property type="entry name" value="CLECT"/>
    <property type="match status" value="1"/>
</dbReference>
<dbReference type="InterPro" id="IPR016186">
    <property type="entry name" value="C-type_lectin-like/link_sf"/>
</dbReference>
<feature type="compositionally biased region" description="Low complexity" evidence="1">
    <location>
        <begin position="138"/>
        <end position="157"/>
    </location>
</feature>
<evidence type="ECO:0008006" key="4">
    <source>
        <dbReference type="Google" id="ProtNLM"/>
    </source>
</evidence>
<keyword evidence="3" id="KW-1185">Reference proteome</keyword>
<accession>A0A8W8NKW7</accession>
<name>A0A8W8NKW7_MAGGI</name>
<proteinExistence type="predicted"/>
<feature type="compositionally biased region" description="Low complexity" evidence="1">
    <location>
        <begin position="254"/>
        <end position="273"/>
    </location>
</feature>
<dbReference type="OMA" id="NSEHRCN"/>
<feature type="compositionally biased region" description="Low complexity" evidence="1">
    <location>
        <begin position="214"/>
        <end position="237"/>
    </location>
</feature>
<feature type="compositionally biased region" description="Polar residues" evidence="1">
    <location>
        <begin position="238"/>
        <end position="253"/>
    </location>
</feature>
<evidence type="ECO:0000313" key="2">
    <source>
        <dbReference type="EnsemblMetazoa" id="G6282.1:cds"/>
    </source>
</evidence>
<dbReference type="OrthoDB" id="6075858at2759"/>
<dbReference type="InterPro" id="IPR016187">
    <property type="entry name" value="CTDL_fold"/>
</dbReference>
<organism evidence="2 3">
    <name type="scientific">Magallana gigas</name>
    <name type="common">Pacific oyster</name>
    <name type="synonym">Crassostrea gigas</name>
    <dbReference type="NCBI Taxonomy" id="29159"/>
    <lineage>
        <taxon>Eukaryota</taxon>
        <taxon>Metazoa</taxon>
        <taxon>Spiralia</taxon>
        <taxon>Lophotrochozoa</taxon>
        <taxon>Mollusca</taxon>
        <taxon>Bivalvia</taxon>
        <taxon>Autobranchia</taxon>
        <taxon>Pteriomorphia</taxon>
        <taxon>Ostreida</taxon>
        <taxon>Ostreoidea</taxon>
        <taxon>Ostreidae</taxon>
        <taxon>Magallana</taxon>
    </lineage>
</organism>
<feature type="compositionally biased region" description="Polar residues" evidence="1">
    <location>
        <begin position="198"/>
        <end position="213"/>
    </location>
</feature>
<dbReference type="Proteomes" id="UP000005408">
    <property type="component" value="Unassembled WGS sequence"/>
</dbReference>
<dbReference type="AlphaFoldDB" id="A0A8W8NKW7"/>
<feature type="region of interest" description="Disordered" evidence="1">
    <location>
        <begin position="138"/>
        <end position="279"/>
    </location>
</feature>